<dbReference type="Pfam" id="PF13202">
    <property type="entry name" value="EF-hand_5"/>
    <property type="match status" value="1"/>
</dbReference>
<accession>A0AAU7X6J8</accession>
<dbReference type="AlphaFoldDB" id="A0AAU7X6J8"/>
<dbReference type="PROSITE" id="PS50222">
    <property type="entry name" value="EF_HAND_2"/>
    <property type="match status" value="1"/>
</dbReference>
<dbReference type="KEGG" id="mflg:ABS361_13185"/>
<dbReference type="InterPro" id="IPR018247">
    <property type="entry name" value="EF_Hand_1_Ca_BS"/>
</dbReference>
<dbReference type="SUPFAM" id="SSF47473">
    <property type="entry name" value="EF-hand"/>
    <property type="match status" value="1"/>
</dbReference>
<evidence type="ECO:0000313" key="3">
    <source>
        <dbReference type="EMBL" id="XBY43056.1"/>
    </source>
</evidence>
<dbReference type="PROSITE" id="PS00018">
    <property type="entry name" value="EF_HAND_1"/>
    <property type="match status" value="1"/>
</dbReference>
<dbReference type="GO" id="GO:0005509">
    <property type="term" value="F:calcium ion binding"/>
    <property type="evidence" value="ECO:0007669"/>
    <property type="project" value="InterPro"/>
</dbReference>
<dbReference type="EMBL" id="CP158568">
    <property type="protein sequence ID" value="XBY43056.1"/>
    <property type="molecule type" value="Genomic_DNA"/>
</dbReference>
<protein>
    <recommendedName>
        <fullName evidence="2">EF-hand domain-containing protein</fullName>
    </recommendedName>
</protein>
<evidence type="ECO:0000256" key="1">
    <source>
        <dbReference type="SAM" id="SignalP"/>
    </source>
</evidence>
<sequence>MDRVRPLVAAVIAAVSAGLAAAPQPAAAYSMRPADAIAYLNRDGDERLDWSEIDYAARRAFARLDRKGDGRIPFADLADRLNRRSFDAVNPDKDGTLEIDEWMALVRRRFDAADQSHDGRLTRKELATPAGKALLDLLLE</sequence>
<evidence type="ECO:0000259" key="2">
    <source>
        <dbReference type="PROSITE" id="PS50222"/>
    </source>
</evidence>
<reference evidence="3" key="1">
    <citation type="submission" date="2024-06" db="EMBL/GenBank/DDBJ databases">
        <title>Methylostella associata gen. nov., sp. nov., a novel Ancalomicrobiaceae-affiliated facultatively methylotrophic bacteria that feed on methanotrophs of the genus Methylococcus.</title>
        <authorList>
            <person name="Saltykova V."/>
            <person name="Danilova O.V."/>
            <person name="Oshkin I.Y."/>
            <person name="Belova S.E."/>
            <person name="Pimenov N.V."/>
            <person name="Dedysh S.N."/>
        </authorList>
    </citation>
    <scope>NUCLEOTIDE SEQUENCE</scope>
    <source>
        <strain evidence="3">S20</strain>
    </source>
</reference>
<dbReference type="InterPro" id="IPR002048">
    <property type="entry name" value="EF_hand_dom"/>
</dbReference>
<dbReference type="InterPro" id="IPR011992">
    <property type="entry name" value="EF-hand-dom_pair"/>
</dbReference>
<name>A0AAU7X6J8_9HYPH</name>
<organism evidence="3">
    <name type="scientific">Methyloraptor flagellatus</name>
    <dbReference type="NCBI Taxonomy" id="3162530"/>
    <lineage>
        <taxon>Bacteria</taxon>
        <taxon>Pseudomonadati</taxon>
        <taxon>Pseudomonadota</taxon>
        <taxon>Alphaproteobacteria</taxon>
        <taxon>Hyphomicrobiales</taxon>
        <taxon>Ancalomicrobiaceae</taxon>
        <taxon>Methyloraptor</taxon>
    </lineage>
</organism>
<feature type="domain" description="EF-hand" evidence="2">
    <location>
        <begin position="57"/>
        <end position="87"/>
    </location>
</feature>
<dbReference type="Gene3D" id="1.10.238.10">
    <property type="entry name" value="EF-hand"/>
    <property type="match status" value="1"/>
</dbReference>
<dbReference type="RefSeq" id="WP_407048158.1">
    <property type="nucleotide sequence ID" value="NZ_CP158568.1"/>
</dbReference>
<proteinExistence type="predicted"/>
<feature type="chain" id="PRO_5044020478" description="EF-hand domain-containing protein" evidence="1">
    <location>
        <begin position="29"/>
        <end position="140"/>
    </location>
</feature>
<feature type="signal peptide" evidence="1">
    <location>
        <begin position="1"/>
        <end position="28"/>
    </location>
</feature>
<gene>
    <name evidence="3" type="ORF">ABS361_13185</name>
</gene>
<keyword evidence="1" id="KW-0732">Signal</keyword>